<protein>
    <submittedName>
        <fullName evidence="4">AcrR family transcriptional regulator</fullName>
    </submittedName>
</protein>
<comment type="caution">
    <text evidence="4">The sequence shown here is derived from an EMBL/GenBank/DDBJ whole genome shotgun (WGS) entry which is preliminary data.</text>
</comment>
<organism evidence="4 5">
    <name type="scientific">Pedobacter cryoconitis</name>
    <dbReference type="NCBI Taxonomy" id="188932"/>
    <lineage>
        <taxon>Bacteria</taxon>
        <taxon>Pseudomonadati</taxon>
        <taxon>Bacteroidota</taxon>
        <taxon>Sphingobacteriia</taxon>
        <taxon>Sphingobacteriales</taxon>
        <taxon>Sphingobacteriaceae</taxon>
        <taxon>Pedobacter</taxon>
    </lineage>
</organism>
<dbReference type="InterPro" id="IPR001647">
    <property type="entry name" value="HTH_TetR"/>
</dbReference>
<dbReference type="AlphaFoldDB" id="A0A7W9E159"/>
<feature type="DNA-binding region" description="H-T-H motif" evidence="2">
    <location>
        <begin position="36"/>
        <end position="55"/>
    </location>
</feature>
<evidence type="ECO:0000313" key="4">
    <source>
        <dbReference type="EMBL" id="MBB5638781.1"/>
    </source>
</evidence>
<dbReference type="EMBL" id="JACHCE010000010">
    <property type="protein sequence ID" value="MBB5638781.1"/>
    <property type="molecule type" value="Genomic_DNA"/>
</dbReference>
<dbReference type="InterPro" id="IPR050109">
    <property type="entry name" value="HTH-type_TetR-like_transc_reg"/>
</dbReference>
<name>A0A7W9E159_9SPHI</name>
<dbReference type="RefSeq" id="WP_183884581.1">
    <property type="nucleotide sequence ID" value="NZ_JACHCE010000010.1"/>
</dbReference>
<feature type="domain" description="HTH tetR-type" evidence="3">
    <location>
        <begin position="13"/>
        <end position="73"/>
    </location>
</feature>
<dbReference type="InterPro" id="IPR009057">
    <property type="entry name" value="Homeodomain-like_sf"/>
</dbReference>
<evidence type="ECO:0000259" key="3">
    <source>
        <dbReference type="PROSITE" id="PS50977"/>
    </source>
</evidence>
<dbReference type="PANTHER" id="PTHR30328:SF54">
    <property type="entry name" value="HTH-TYPE TRANSCRIPTIONAL REPRESSOR SCO4008"/>
    <property type="match status" value="1"/>
</dbReference>
<dbReference type="PROSITE" id="PS50977">
    <property type="entry name" value="HTH_TETR_2"/>
    <property type="match status" value="1"/>
</dbReference>
<evidence type="ECO:0000256" key="1">
    <source>
        <dbReference type="ARBA" id="ARBA00023125"/>
    </source>
</evidence>
<reference evidence="4 5" key="1">
    <citation type="submission" date="2020-08" db="EMBL/GenBank/DDBJ databases">
        <title>Genomic Encyclopedia of Type Strains, Phase IV (KMG-V): Genome sequencing to study the core and pangenomes of soil and plant-associated prokaryotes.</title>
        <authorList>
            <person name="Whitman W."/>
        </authorList>
    </citation>
    <scope>NUCLEOTIDE SEQUENCE [LARGE SCALE GENOMIC DNA]</scope>
    <source>
        <strain evidence="4 5">S3M1</strain>
    </source>
</reference>
<dbReference type="GO" id="GO:0003677">
    <property type="term" value="F:DNA binding"/>
    <property type="evidence" value="ECO:0007669"/>
    <property type="project" value="UniProtKB-UniRule"/>
</dbReference>
<dbReference type="SUPFAM" id="SSF46689">
    <property type="entry name" value="Homeodomain-like"/>
    <property type="match status" value="1"/>
</dbReference>
<evidence type="ECO:0000256" key="2">
    <source>
        <dbReference type="PROSITE-ProRule" id="PRU00335"/>
    </source>
</evidence>
<dbReference type="Gene3D" id="1.10.357.10">
    <property type="entry name" value="Tetracycline Repressor, domain 2"/>
    <property type="match status" value="1"/>
</dbReference>
<dbReference type="PANTHER" id="PTHR30328">
    <property type="entry name" value="TRANSCRIPTIONAL REPRESSOR"/>
    <property type="match status" value="1"/>
</dbReference>
<keyword evidence="1 2" id="KW-0238">DNA-binding</keyword>
<gene>
    <name evidence="4" type="ORF">HDE68_004716</name>
</gene>
<evidence type="ECO:0000313" key="5">
    <source>
        <dbReference type="Proteomes" id="UP000537204"/>
    </source>
</evidence>
<dbReference type="Pfam" id="PF00440">
    <property type="entry name" value="TetR_N"/>
    <property type="match status" value="1"/>
</dbReference>
<accession>A0A7W9E159</accession>
<sequence>MESKDNVKHRNKEQTKRKLLQAVGEIIIEKGYSGLGVNKIANKAGVDKKLIYRYFGDGNILIETYILEKDYWLGLADKLQEFNNIETPDKAKEIISAILERQFTFFYDEEAMQKLILEELTSKSSMMASICNIRGNIGASLLKHTDPHFKDSEVNFRAVSALLVSGIYYLVLQAKLNGGTICGIDINDPSGRQEITKTIRHIIEWAYENPVSKNKKNTKGN</sequence>
<dbReference type="PRINTS" id="PR00455">
    <property type="entry name" value="HTHTETR"/>
</dbReference>
<dbReference type="Proteomes" id="UP000537204">
    <property type="component" value="Unassembled WGS sequence"/>
</dbReference>
<proteinExistence type="predicted"/>